<organism evidence="2 3">
    <name type="scientific">Flavihumibacter solisilvae</name>
    <dbReference type="NCBI Taxonomy" id="1349421"/>
    <lineage>
        <taxon>Bacteria</taxon>
        <taxon>Pseudomonadati</taxon>
        <taxon>Bacteroidota</taxon>
        <taxon>Chitinophagia</taxon>
        <taxon>Chitinophagales</taxon>
        <taxon>Chitinophagaceae</taxon>
        <taxon>Flavihumibacter</taxon>
    </lineage>
</organism>
<name>A0A0C1L7N5_9BACT</name>
<sequence length="224" mass="24707">MLFVSLLFVGISMLVSFALKSKIRKYSQTGLRSGLSGKEIAERMLRENGIYDVKVVPSEGFLTDHYNPLTKTVSLSPDIYEGRNVAAAAVAAHECGHAVQHATSYPWLTMRSKLVPVVQFSSGIVQWILLAGIFLIQIFPALLLAGIVLFALTTIFSLVTLPVEFDASNRALAWLERTNITTAQEQPMAKDALKWAAMTYVVAAVASIVTLIQYILIYQGRNRE</sequence>
<evidence type="ECO:0000313" key="2">
    <source>
        <dbReference type="EMBL" id="KIC96177.1"/>
    </source>
</evidence>
<comment type="caution">
    <text evidence="2">The sequence shown here is derived from an EMBL/GenBank/DDBJ whole genome shotgun (WGS) entry which is preliminary data.</text>
</comment>
<dbReference type="InterPro" id="IPR007395">
    <property type="entry name" value="Zn_peptidase_2"/>
</dbReference>
<evidence type="ECO:0000256" key="1">
    <source>
        <dbReference type="SAM" id="Phobius"/>
    </source>
</evidence>
<accession>A0A0C1L7N5</accession>
<proteinExistence type="predicted"/>
<reference evidence="2 3" key="1">
    <citation type="submission" date="2014-11" db="EMBL/GenBank/DDBJ databases">
        <title>Genome sequence of Flavihumibacter solisilvae 3-3.</title>
        <authorList>
            <person name="Zhou G."/>
            <person name="Li M."/>
            <person name="Wang G."/>
        </authorList>
    </citation>
    <scope>NUCLEOTIDE SEQUENCE [LARGE SCALE GENOMIC DNA]</scope>
    <source>
        <strain evidence="2 3">3-3</strain>
    </source>
</reference>
<keyword evidence="3" id="KW-1185">Reference proteome</keyword>
<dbReference type="AlphaFoldDB" id="A0A0C1L7N5"/>
<dbReference type="PANTHER" id="PTHR36434:SF1">
    <property type="entry name" value="MEMBRANE PROTEASE YUGP-RELATED"/>
    <property type="match status" value="1"/>
</dbReference>
<dbReference type="Pfam" id="PF04298">
    <property type="entry name" value="Zn_peptidase_2"/>
    <property type="match status" value="1"/>
</dbReference>
<feature type="transmembrane region" description="Helical" evidence="1">
    <location>
        <begin position="195"/>
        <end position="217"/>
    </location>
</feature>
<keyword evidence="1" id="KW-0812">Transmembrane</keyword>
<gene>
    <name evidence="2" type="ORF">OI18_02405</name>
</gene>
<keyword evidence="1" id="KW-1133">Transmembrane helix</keyword>
<evidence type="ECO:0000313" key="3">
    <source>
        <dbReference type="Proteomes" id="UP000031408"/>
    </source>
</evidence>
<protein>
    <submittedName>
        <fullName evidence="2">Membrane protein</fullName>
    </submittedName>
</protein>
<feature type="transmembrane region" description="Helical" evidence="1">
    <location>
        <begin position="114"/>
        <end position="135"/>
    </location>
</feature>
<dbReference type="Proteomes" id="UP000031408">
    <property type="component" value="Unassembled WGS sequence"/>
</dbReference>
<dbReference type="PANTHER" id="PTHR36434">
    <property type="entry name" value="MEMBRANE PROTEASE YUGP-RELATED"/>
    <property type="match status" value="1"/>
</dbReference>
<dbReference type="EMBL" id="JSVC01000002">
    <property type="protein sequence ID" value="KIC96177.1"/>
    <property type="molecule type" value="Genomic_DNA"/>
</dbReference>
<feature type="transmembrane region" description="Helical" evidence="1">
    <location>
        <begin position="142"/>
        <end position="163"/>
    </location>
</feature>
<keyword evidence="1" id="KW-0472">Membrane</keyword>